<keyword evidence="3" id="KW-1185">Reference proteome</keyword>
<evidence type="ECO:0000313" key="3">
    <source>
        <dbReference type="Proteomes" id="UP000473278"/>
    </source>
</evidence>
<reference evidence="2 3" key="1">
    <citation type="submission" date="2020-02" db="EMBL/GenBank/DDBJ databases">
        <title>Balneolaceae bacterium YR4-1, complete genome.</title>
        <authorList>
            <person name="Li Y."/>
            <person name="Wu S."/>
        </authorList>
    </citation>
    <scope>NUCLEOTIDE SEQUENCE [LARGE SCALE GENOMIC DNA]</scope>
    <source>
        <strain evidence="2 3">YR4-1</strain>
    </source>
</reference>
<feature type="compositionally biased region" description="Acidic residues" evidence="1">
    <location>
        <begin position="365"/>
        <end position="394"/>
    </location>
</feature>
<dbReference type="EMBL" id="JAALLT010000001">
    <property type="protein sequence ID" value="NGP75583.1"/>
    <property type="molecule type" value="Genomic_DNA"/>
</dbReference>
<feature type="compositionally biased region" description="Acidic residues" evidence="1">
    <location>
        <begin position="300"/>
        <end position="334"/>
    </location>
</feature>
<name>A0A6M1T5K5_9BACT</name>
<organism evidence="2 3">
    <name type="scientific">Halalkalibaculum roseum</name>
    <dbReference type="NCBI Taxonomy" id="2709311"/>
    <lineage>
        <taxon>Bacteria</taxon>
        <taxon>Pseudomonadati</taxon>
        <taxon>Balneolota</taxon>
        <taxon>Balneolia</taxon>
        <taxon>Balneolales</taxon>
        <taxon>Balneolaceae</taxon>
        <taxon>Halalkalibaculum</taxon>
    </lineage>
</organism>
<evidence type="ECO:0000313" key="2">
    <source>
        <dbReference type="EMBL" id="NGP75583.1"/>
    </source>
</evidence>
<dbReference type="Proteomes" id="UP000473278">
    <property type="component" value="Unassembled WGS sequence"/>
</dbReference>
<gene>
    <name evidence="2" type="ORF">G3570_02995</name>
</gene>
<comment type="caution">
    <text evidence="2">The sequence shown here is derived from an EMBL/GenBank/DDBJ whole genome shotgun (WGS) entry which is preliminary data.</text>
</comment>
<feature type="compositionally biased region" description="Acidic residues" evidence="1">
    <location>
        <begin position="404"/>
        <end position="447"/>
    </location>
</feature>
<feature type="region of interest" description="Disordered" evidence="1">
    <location>
        <begin position="257"/>
        <end position="460"/>
    </location>
</feature>
<dbReference type="RefSeq" id="WP_165139012.1">
    <property type="nucleotide sequence ID" value="NZ_JAALLT010000001.1"/>
</dbReference>
<accession>A0A6M1T5K5</accession>
<feature type="compositionally biased region" description="Basic and acidic residues" evidence="1">
    <location>
        <begin position="448"/>
        <end position="458"/>
    </location>
</feature>
<feature type="region of interest" description="Disordered" evidence="1">
    <location>
        <begin position="468"/>
        <end position="487"/>
    </location>
</feature>
<proteinExistence type="predicted"/>
<sequence length="589" mass="69369">MNRTIQLVTEKLTGLLPESQEYYKPENLRSWGFPNFIVKRIQVELERNLAESMRLPETDWANMQSSEVQEVWKQFIRAIRNEAWLPASYARTVIETAVADVLEMLVEPRKNIPQAIYGAEDTLTREELRDRLKNLVVYRHFARLLPRYMEKKELDELNRERCAEIIKKADEKVTSRYTPLNWAQMLEPLFKLLNEQIESSLLRLFFEDKKMPRIARKFDFMEKPVNRAVLIETLSSPESLNMEGFEEDQSDLFGASGMESIDESDKSVEEDEKQSEPRQSDIESEEEQQEETDRQPEDLAVTEEDDSSEESFEDTESESLQEDEAVTREEDEDVKEPVPLTNKSRESNVEIEHEEESLNTIFAGDTEEDSNDFEDEYADDEEDEIAYEEEDESESGLHDKFETEEAYDADQESDEPVEFDESKEEYSEDTVTDSEVEEKVDDDQESDFEIKAEEKKETPMWQRFMSSEELEELAEQEEESSYNDEFEEYEEEPIFDLTMEKQPTEEEIAHLRSVLQDKQSYFVQEIFGGSERAYDEAIEKIAAKKGWRDASRFIEKEVFKRNMIDMYSEEAVDFTDRLHNYFIENGQSE</sequence>
<dbReference type="AlphaFoldDB" id="A0A6M1T5K5"/>
<protein>
    <submittedName>
        <fullName evidence="2">Uncharacterized protein</fullName>
    </submittedName>
</protein>
<evidence type="ECO:0000256" key="1">
    <source>
        <dbReference type="SAM" id="MobiDB-lite"/>
    </source>
</evidence>